<comment type="caution">
    <text evidence="1">The sequence shown here is derived from an EMBL/GenBank/DDBJ whole genome shotgun (WGS) entry which is preliminary data.</text>
</comment>
<organism evidence="1 2">
    <name type="scientific">Solanum tuberosum</name>
    <name type="common">Potato</name>
    <dbReference type="NCBI Taxonomy" id="4113"/>
    <lineage>
        <taxon>Eukaryota</taxon>
        <taxon>Viridiplantae</taxon>
        <taxon>Streptophyta</taxon>
        <taxon>Embryophyta</taxon>
        <taxon>Tracheophyta</taxon>
        <taxon>Spermatophyta</taxon>
        <taxon>Magnoliopsida</taxon>
        <taxon>eudicotyledons</taxon>
        <taxon>Gunneridae</taxon>
        <taxon>Pentapetalae</taxon>
        <taxon>asterids</taxon>
        <taxon>lamiids</taxon>
        <taxon>Solanales</taxon>
        <taxon>Solanaceae</taxon>
        <taxon>Solanoideae</taxon>
        <taxon>Solaneae</taxon>
        <taxon>Solanum</taxon>
    </lineage>
</organism>
<protein>
    <submittedName>
        <fullName evidence="1">Uncharacterized protein</fullName>
    </submittedName>
</protein>
<reference evidence="1 2" key="1">
    <citation type="journal article" date="2021" name="bioRxiv">
        <title>Chromosome-scale and haplotype-resolved genome assembly of a tetraploid potato cultivar.</title>
        <authorList>
            <person name="Sun H."/>
            <person name="Jiao W.-B."/>
            <person name="Krause K."/>
            <person name="Campoy J.A."/>
            <person name="Goel M."/>
            <person name="Folz-Donahue K."/>
            <person name="Kukat C."/>
            <person name="Huettel B."/>
            <person name="Schneeberger K."/>
        </authorList>
    </citation>
    <scope>NUCLEOTIDE SEQUENCE [LARGE SCALE GENOMIC DNA]</scope>
    <source>
        <strain evidence="1">SolTubOtavaFocal</strain>
        <tissue evidence="1">Leaves</tissue>
    </source>
</reference>
<gene>
    <name evidence="1" type="ORF">KY290_024098</name>
</gene>
<dbReference type="EMBL" id="JAIVGD010000018">
    <property type="protein sequence ID" value="KAH0753828.1"/>
    <property type="molecule type" value="Genomic_DNA"/>
</dbReference>
<evidence type="ECO:0000313" key="2">
    <source>
        <dbReference type="Proteomes" id="UP000826656"/>
    </source>
</evidence>
<keyword evidence="2" id="KW-1185">Reference proteome</keyword>
<evidence type="ECO:0000313" key="1">
    <source>
        <dbReference type="EMBL" id="KAH0753828.1"/>
    </source>
</evidence>
<accession>A0ABQ7UPR2</accession>
<name>A0ABQ7UPR2_SOLTU</name>
<proteinExistence type="predicted"/>
<sequence>MDEYLLLNLLLKEIKIMMLDIGGKANTKKAGIDMQGLGAPEILQNFHSHPSCLEVLVVHGAAVPEYFYANLKQ</sequence>
<dbReference type="Proteomes" id="UP000826656">
    <property type="component" value="Unassembled WGS sequence"/>
</dbReference>